<proteinExistence type="inferred from homology"/>
<keyword evidence="2 5" id="KW-0489">Methyltransferase</keyword>
<dbReference type="GO" id="GO:0008757">
    <property type="term" value="F:S-adenosylmethionine-dependent methyltransferase activity"/>
    <property type="evidence" value="ECO:0007669"/>
    <property type="project" value="InterPro"/>
</dbReference>
<organism evidence="5 6">
    <name type="scientific">Arenimonas caeni</name>
    <dbReference type="NCBI Taxonomy" id="2058085"/>
    <lineage>
        <taxon>Bacteria</taxon>
        <taxon>Pseudomonadati</taxon>
        <taxon>Pseudomonadota</taxon>
        <taxon>Gammaproteobacteria</taxon>
        <taxon>Lysobacterales</taxon>
        <taxon>Lysobacteraceae</taxon>
        <taxon>Arenimonas</taxon>
    </lineage>
</organism>
<evidence type="ECO:0000256" key="1">
    <source>
        <dbReference type="ARBA" id="ARBA00008361"/>
    </source>
</evidence>
<protein>
    <submittedName>
        <fullName evidence="5">SAM-dependent methyltransferase</fullName>
    </submittedName>
</protein>
<evidence type="ECO:0000313" key="5">
    <source>
        <dbReference type="EMBL" id="PRH81930.1"/>
    </source>
</evidence>
<dbReference type="AlphaFoldDB" id="A0A2P6M7I4"/>
<dbReference type="GO" id="GO:0032259">
    <property type="term" value="P:methylation"/>
    <property type="evidence" value="ECO:0007669"/>
    <property type="project" value="UniProtKB-KW"/>
</dbReference>
<dbReference type="PANTHER" id="PTHR44942:SF4">
    <property type="entry name" value="METHYLTRANSFERASE TYPE 11 DOMAIN-CONTAINING PROTEIN"/>
    <property type="match status" value="1"/>
</dbReference>
<comment type="caution">
    <text evidence="5">The sequence shown here is derived from an EMBL/GenBank/DDBJ whole genome shotgun (WGS) entry which is preliminary data.</text>
</comment>
<reference evidence="5 6" key="1">
    <citation type="submission" date="2018-03" db="EMBL/GenBank/DDBJ databases">
        <title>Arenimonas caeni sp. nov., isolated from activated sludge.</title>
        <authorList>
            <person name="Liu H."/>
        </authorList>
    </citation>
    <scope>NUCLEOTIDE SEQUENCE [LARGE SCALE GENOMIC DNA]</scope>
    <source>
        <strain evidence="6">z29</strain>
    </source>
</reference>
<accession>A0A2P6M7I4</accession>
<sequence>MMAFPDHFSGHAADYAAARPTYPRELFQWLADQCRHHDLAWDVGCGNGQASVALTHWFSRVHASDASAEQIARAPQNPRIVWRVETAEHCTLRTHTVDLVTAAQCYHWFNQERFNNEALRVLRPGGLCAVWCYGISHVGPGVDEVFNELHNELLAPYWPHERRHIEDGYRHLPFHFDALGEIPHLEMTENWTLDQYLAYLRTWSASQLYLKDKGQDPVDLLRERFAEAWGDPATVREVRWPLSIRAGRSPPAD</sequence>
<dbReference type="InterPro" id="IPR013216">
    <property type="entry name" value="Methyltransf_11"/>
</dbReference>
<dbReference type="CDD" id="cd02440">
    <property type="entry name" value="AdoMet_MTases"/>
    <property type="match status" value="1"/>
</dbReference>
<dbReference type="InterPro" id="IPR051052">
    <property type="entry name" value="Diverse_substrate_MTase"/>
</dbReference>
<comment type="similarity">
    <text evidence="1">Belongs to the methyltransferase superfamily.</text>
</comment>
<dbReference type="EMBL" id="PVLF01000015">
    <property type="protein sequence ID" value="PRH81930.1"/>
    <property type="molecule type" value="Genomic_DNA"/>
</dbReference>
<dbReference type="InterPro" id="IPR029063">
    <property type="entry name" value="SAM-dependent_MTases_sf"/>
</dbReference>
<dbReference type="SUPFAM" id="SSF53335">
    <property type="entry name" value="S-adenosyl-L-methionine-dependent methyltransferases"/>
    <property type="match status" value="1"/>
</dbReference>
<evidence type="ECO:0000256" key="2">
    <source>
        <dbReference type="ARBA" id="ARBA00022603"/>
    </source>
</evidence>
<dbReference type="Pfam" id="PF08241">
    <property type="entry name" value="Methyltransf_11"/>
    <property type="match status" value="1"/>
</dbReference>
<keyword evidence="6" id="KW-1185">Reference proteome</keyword>
<feature type="domain" description="Methyltransferase type 11" evidence="4">
    <location>
        <begin position="42"/>
        <end position="129"/>
    </location>
</feature>
<evidence type="ECO:0000256" key="3">
    <source>
        <dbReference type="ARBA" id="ARBA00022679"/>
    </source>
</evidence>
<dbReference type="PANTHER" id="PTHR44942">
    <property type="entry name" value="METHYLTRANSF_11 DOMAIN-CONTAINING PROTEIN"/>
    <property type="match status" value="1"/>
</dbReference>
<gene>
    <name evidence="5" type="ORF">C6N40_10065</name>
</gene>
<name>A0A2P6M7I4_9GAMM</name>
<dbReference type="OrthoDB" id="9797252at2"/>
<keyword evidence="3 5" id="KW-0808">Transferase</keyword>
<evidence type="ECO:0000313" key="6">
    <source>
        <dbReference type="Proteomes" id="UP000241736"/>
    </source>
</evidence>
<evidence type="ECO:0000259" key="4">
    <source>
        <dbReference type="Pfam" id="PF08241"/>
    </source>
</evidence>
<dbReference type="Proteomes" id="UP000241736">
    <property type="component" value="Unassembled WGS sequence"/>
</dbReference>
<dbReference type="Gene3D" id="3.40.50.150">
    <property type="entry name" value="Vaccinia Virus protein VP39"/>
    <property type="match status" value="1"/>
</dbReference>